<keyword evidence="9" id="KW-0511">Multifunctional enzyme</keyword>
<evidence type="ECO:0000313" key="13">
    <source>
        <dbReference type="EMBL" id="PKU26513.1"/>
    </source>
</evidence>
<dbReference type="OrthoDB" id="9789291at2"/>
<evidence type="ECO:0000256" key="8">
    <source>
        <dbReference type="RuleBase" id="RU003793"/>
    </source>
</evidence>
<keyword evidence="9" id="KW-0808">Transferase</keyword>
<feature type="transmembrane region" description="Helical" evidence="10">
    <location>
        <begin position="7"/>
        <end position="28"/>
    </location>
</feature>
<evidence type="ECO:0000256" key="9">
    <source>
        <dbReference type="RuleBase" id="RU003794"/>
    </source>
</evidence>
<dbReference type="Pfam" id="PF06750">
    <property type="entry name" value="A24_N_bact"/>
    <property type="match status" value="1"/>
</dbReference>
<feature type="transmembrane region" description="Helical" evidence="10">
    <location>
        <begin position="151"/>
        <end position="168"/>
    </location>
</feature>
<proteinExistence type="inferred from homology"/>
<sequence length="254" mass="26748">MSGPGSLGEATVFVLFGLVFGSLATALSHRLPLGLPIGNDRSRCPKCAVSLGVADLVPLLSWGAARGRCRHCGQPISWRYPVIELLVALLFLAAWRHCVGDLPGAVILALTAFGLTVITVADLEAGIIPDAMLLFLAPLAVIWRWWDGGGWWDGLAGAVAGVVVTYGLRWGFKRWRGRDGLGLGDVKFLGVAGYYLGLQDLGAYLLLSGLTGLLLGVVWRLSGRGPVFPFGPALCVSLLVGLFHPAVLAVLAPG</sequence>
<evidence type="ECO:0000256" key="1">
    <source>
        <dbReference type="ARBA" id="ARBA00004429"/>
    </source>
</evidence>
<evidence type="ECO:0000256" key="6">
    <source>
        <dbReference type="ARBA" id="ARBA00022989"/>
    </source>
</evidence>
<keyword evidence="7 10" id="KW-0472">Membrane</keyword>
<evidence type="ECO:0000259" key="11">
    <source>
        <dbReference type="Pfam" id="PF01478"/>
    </source>
</evidence>
<feature type="transmembrane region" description="Helical" evidence="10">
    <location>
        <begin position="102"/>
        <end position="120"/>
    </location>
</feature>
<comment type="catalytic activity">
    <reaction evidence="9">
        <text>Typically cleaves a -Gly-|-Phe- bond to release an N-terminal, basic peptide of 5-8 residues from type IV prepilin, and then N-methylates the new N-terminal amino group, the methyl donor being S-adenosyl-L-methionine.</text>
        <dbReference type="EC" id="3.4.23.43"/>
    </reaction>
</comment>
<dbReference type="Proteomes" id="UP000233293">
    <property type="component" value="Unassembled WGS sequence"/>
</dbReference>
<feature type="domain" description="Prepilin type IV endopeptidase peptidase" evidence="11">
    <location>
        <begin position="111"/>
        <end position="217"/>
    </location>
</feature>
<keyword evidence="9" id="KW-0489">Methyltransferase</keyword>
<keyword evidence="5 9" id="KW-0812">Transmembrane</keyword>
<dbReference type="InterPro" id="IPR050882">
    <property type="entry name" value="Prepilin_peptidase/N-MTase"/>
</dbReference>
<feature type="domain" description="Prepilin peptidase A24 N-terminal" evidence="12">
    <location>
        <begin position="15"/>
        <end position="95"/>
    </location>
</feature>
<evidence type="ECO:0000256" key="10">
    <source>
        <dbReference type="SAM" id="Phobius"/>
    </source>
</evidence>
<keyword evidence="6 10" id="KW-1133">Transmembrane helix</keyword>
<evidence type="ECO:0000256" key="4">
    <source>
        <dbReference type="ARBA" id="ARBA00022519"/>
    </source>
</evidence>
<dbReference type="PANTHER" id="PTHR30487">
    <property type="entry name" value="TYPE 4 PREPILIN-LIKE PROTEINS LEADER PEPTIDE-PROCESSING ENZYME"/>
    <property type="match status" value="1"/>
</dbReference>
<comment type="function">
    <text evidence="9">Plays an essential role in type IV pili and type II pseudopili formation by proteolytically removing the leader sequence from substrate proteins and subsequently monomethylating the alpha-amino group of the newly exposed N-terminal phenylalanine.</text>
</comment>
<dbReference type="PRINTS" id="PR00864">
    <property type="entry name" value="PREPILNPTASE"/>
</dbReference>
<reference evidence="14" key="1">
    <citation type="submission" date="2017-12" db="EMBL/GenBank/DDBJ databases">
        <title>Draft genome sequence of Telmatospirillum siberiense 26-4b1T, an acidotolerant peatland alphaproteobacterium potentially involved in sulfur cycling.</title>
        <authorList>
            <person name="Hausmann B."/>
            <person name="Pjevac P."/>
            <person name="Schreck K."/>
            <person name="Herbold C.W."/>
            <person name="Daims H."/>
            <person name="Wagner M."/>
            <person name="Pester M."/>
            <person name="Loy A."/>
        </authorList>
    </citation>
    <scope>NUCLEOTIDE SEQUENCE [LARGE SCALE GENOMIC DNA]</scope>
    <source>
        <strain evidence="14">26-4b1</strain>
    </source>
</reference>
<protein>
    <recommendedName>
        <fullName evidence="9">Prepilin leader peptidase/N-methyltransferase</fullName>
        <ecNumber evidence="9">2.1.1.-</ecNumber>
        <ecNumber evidence="9">3.4.23.43</ecNumber>
    </recommendedName>
</protein>
<evidence type="ECO:0000256" key="3">
    <source>
        <dbReference type="ARBA" id="ARBA00022475"/>
    </source>
</evidence>
<accession>A0A2N3Q1J7</accession>
<dbReference type="GO" id="GO:0008168">
    <property type="term" value="F:methyltransferase activity"/>
    <property type="evidence" value="ECO:0007669"/>
    <property type="project" value="UniProtKB-KW"/>
</dbReference>
<feature type="transmembrane region" description="Helical" evidence="10">
    <location>
        <begin position="203"/>
        <end position="221"/>
    </location>
</feature>
<name>A0A2N3Q1J7_9PROT</name>
<comment type="subcellular location">
    <subcellularLocation>
        <location evidence="1">Cell inner membrane</location>
        <topology evidence="1">Multi-pass membrane protein</topology>
    </subcellularLocation>
    <subcellularLocation>
        <location evidence="9">Cell membrane</location>
        <topology evidence="9">Multi-pass membrane protein</topology>
    </subcellularLocation>
</comment>
<dbReference type="EC" id="3.4.23.43" evidence="9"/>
<keyword evidence="4" id="KW-0997">Cell inner membrane</keyword>
<evidence type="ECO:0000259" key="12">
    <source>
        <dbReference type="Pfam" id="PF06750"/>
    </source>
</evidence>
<evidence type="ECO:0000256" key="7">
    <source>
        <dbReference type="ARBA" id="ARBA00023136"/>
    </source>
</evidence>
<feature type="transmembrane region" description="Helical" evidence="10">
    <location>
        <begin position="77"/>
        <end position="96"/>
    </location>
</feature>
<dbReference type="GO" id="GO:0004190">
    <property type="term" value="F:aspartic-type endopeptidase activity"/>
    <property type="evidence" value="ECO:0007669"/>
    <property type="project" value="UniProtKB-EC"/>
</dbReference>
<organism evidence="13 14">
    <name type="scientific">Telmatospirillum siberiense</name>
    <dbReference type="NCBI Taxonomy" id="382514"/>
    <lineage>
        <taxon>Bacteria</taxon>
        <taxon>Pseudomonadati</taxon>
        <taxon>Pseudomonadota</taxon>
        <taxon>Alphaproteobacteria</taxon>
        <taxon>Rhodospirillales</taxon>
        <taxon>Rhodospirillaceae</taxon>
        <taxon>Telmatospirillum</taxon>
    </lineage>
</organism>
<dbReference type="InterPro" id="IPR010627">
    <property type="entry name" value="Prepilin_pept_A24_N"/>
</dbReference>
<comment type="caution">
    <text evidence="13">The sequence shown here is derived from an EMBL/GenBank/DDBJ whole genome shotgun (WGS) entry which is preliminary data.</text>
</comment>
<dbReference type="InterPro" id="IPR014032">
    <property type="entry name" value="Peptidase_A24A_bac"/>
</dbReference>
<evidence type="ECO:0000256" key="5">
    <source>
        <dbReference type="ARBA" id="ARBA00022692"/>
    </source>
</evidence>
<dbReference type="EMBL" id="PIUM01000001">
    <property type="protein sequence ID" value="PKU26513.1"/>
    <property type="molecule type" value="Genomic_DNA"/>
</dbReference>
<dbReference type="AlphaFoldDB" id="A0A2N3Q1J7"/>
<dbReference type="Gene3D" id="1.20.120.1220">
    <property type="match status" value="1"/>
</dbReference>
<dbReference type="GO" id="GO:0005886">
    <property type="term" value="C:plasma membrane"/>
    <property type="evidence" value="ECO:0007669"/>
    <property type="project" value="UniProtKB-SubCell"/>
</dbReference>
<dbReference type="GO" id="GO:0006465">
    <property type="term" value="P:signal peptide processing"/>
    <property type="evidence" value="ECO:0007669"/>
    <property type="project" value="TreeGrafter"/>
</dbReference>
<feature type="transmembrane region" description="Helical" evidence="10">
    <location>
        <begin position="233"/>
        <end position="252"/>
    </location>
</feature>
<gene>
    <name evidence="13" type="ORF">CWS72_01320</name>
</gene>
<evidence type="ECO:0000313" key="14">
    <source>
        <dbReference type="Proteomes" id="UP000233293"/>
    </source>
</evidence>
<keyword evidence="3" id="KW-1003">Cell membrane</keyword>
<dbReference type="PANTHER" id="PTHR30487:SF0">
    <property type="entry name" value="PREPILIN LEADER PEPTIDASE_N-METHYLTRANSFERASE-RELATED"/>
    <property type="match status" value="1"/>
</dbReference>
<dbReference type="Pfam" id="PF01478">
    <property type="entry name" value="Peptidase_A24"/>
    <property type="match status" value="1"/>
</dbReference>
<dbReference type="EC" id="2.1.1.-" evidence="9"/>
<keyword evidence="9" id="KW-0645">Protease</keyword>
<dbReference type="GO" id="GO:0032259">
    <property type="term" value="P:methylation"/>
    <property type="evidence" value="ECO:0007669"/>
    <property type="project" value="UniProtKB-KW"/>
</dbReference>
<evidence type="ECO:0000256" key="2">
    <source>
        <dbReference type="ARBA" id="ARBA00005801"/>
    </source>
</evidence>
<keyword evidence="14" id="KW-1185">Reference proteome</keyword>
<keyword evidence="9" id="KW-0378">Hydrolase</keyword>
<dbReference type="RefSeq" id="WP_101248744.1">
    <property type="nucleotide sequence ID" value="NZ_PIUM01000001.1"/>
</dbReference>
<dbReference type="InterPro" id="IPR000045">
    <property type="entry name" value="Prepilin_IV_endopep_pep"/>
</dbReference>
<comment type="similarity">
    <text evidence="2 8">Belongs to the peptidase A24 family.</text>
</comment>
<feature type="transmembrane region" description="Helical" evidence="10">
    <location>
        <begin position="127"/>
        <end position="145"/>
    </location>
</feature>